<dbReference type="PANTHER" id="PTHR30121">
    <property type="entry name" value="UNCHARACTERIZED PROTEIN YJGR-RELATED"/>
    <property type="match status" value="1"/>
</dbReference>
<dbReference type="EMBL" id="QNTT01000018">
    <property type="protein sequence ID" value="RBA36853.1"/>
    <property type="molecule type" value="Genomic_DNA"/>
</dbReference>
<comment type="caution">
    <text evidence="1">The sequence shown here is derived from an EMBL/GenBank/DDBJ whole genome shotgun (WGS) entry which is preliminary data.</text>
</comment>
<evidence type="ECO:0000313" key="2">
    <source>
        <dbReference type="Proteomes" id="UP000252187"/>
    </source>
</evidence>
<dbReference type="SUPFAM" id="SSF52540">
    <property type="entry name" value="P-loop containing nucleoside triphosphate hydrolases"/>
    <property type="match status" value="1"/>
</dbReference>
<sequence length="455" mass="48892">MSWLEQNLLSTPSAFLMSVPGLGKSSLVRQILLGHAAQGHVPIVPNDLKGEYVPLARAIDGQVIRIGHGLDLINPLDAGALGSVVPVLQEAIDAHAEQTPADHERLRTLEQLLHRAKKEVAAGQRRMIETLVSIARQDRMADYESAAVAVALDDLYASPGPSGQSRWVHPPELTDLIETLQTGSEQLHEVTVASTPEEYQATVRPLLRSLYAMQHGVTGEIFSGQTTTKIDVDSPAVVIDVSALDDNDETVKAAVIMACWSSAAGAVTASKILADAGLRKRKLFAYTLDELWGTLAAAPGLTKHVDGLMRLLRTLGMAVYLVTHGSKDLETLPTEADRNRAMGFIDRAGAVICGGLPADELRLLGGKLPFTEREIAEITSWSKGAAPARGRAAEAPVPPGRGCFMIKASKSTSPGIPFRTDISPLEKQWRLHDTNAAFEDEWKRTSAQVGGMVHA</sequence>
<dbReference type="Gene3D" id="3.40.50.300">
    <property type="entry name" value="P-loop containing nucleotide triphosphate hydrolases"/>
    <property type="match status" value="1"/>
</dbReference>
<dbReference type="InterPro" id="IPR027417">
    <property type="entry name" value="P-loop_NTPase"/>
</dbReference>
<evidence type="ECO:0000313" key="1">
    <source>
        <dbReference type="EMBL" id="RBA36853.1"/>
    </source>
</evidence>
<dbReference type="Proteomes" id="UP000252187">
    <property type="component" value="Unassembled WGS sequence"/>
</dbReference>
<protein>
    <submittedName>
        <fullName evidence="1">ATP/GTP-binding protein</fullName>
    </submittedName>
</protein>
<organism evidence="1 2">
    <name type="scientific">Dietzia maris</name>
    <dbReference type="NCBI Taxonomy" id="37915"/>
    <lineage>
        <taxon>Bacteria</taxon>
        <taxon>Bacillati</taxon>
        <taxon>Actinomycetota</taxon>
        <taxon>Actinomycetes</taxon>
        <taxon>Mycobacteriales</taxon>
        <taxon>Dietziaceae</taxon>
        <taxon>Dietzia</taxon>
    </lineage>
</organism>
<accession>A0A365PAH1</accession>
<gene>
    <name evidence="1" type="ORF">DQ226_08475</name>
</gene>
<dbReference type="InterPro" id="IPR051162">
    <property type="entry name" value="T4SS_component"/>
</dbReference>
<proteinExistence type="predicted"/>
<dbReference type="PANTHER" id="PTHR30121:SF6">
    <property type="entry name" value="SLR6007 PROTEIN"/>
    <property type="match status" value="1"/>
</dbReference>
<dbReference type="AlphaFoldDB" id="A0A365PAH1"/>
<name>A0A365PAH1_9ACTN</name>
<dbReference type="Gene3D" id="1.10.8.730">
    <property type="match status" value="1"/>
</dbReference>
<reference evidence="1 2" key="1">
    <citation type="submission" date="2018-06" db="EMBL/GenBank/DDBJ databases">
        <title>Whole genome sequencing of four bacterial strains from South Shetland trench revealing bio-synthetic gene clusters.</title>
        <authorList>
            <person name="Abdel-Mageed W.M."/>
            <person name="Lehri B."/>
            <person name="Jarmusch S.A."/>
            <person name="Miranda K."/>
            <person name="Goodfellow M."/>
            <person name="Jaspars M."/>
            <person name="Karlyshev A.V."/>
        </authorList>
    </citation>
    <scope>NUCLEOTIDE SEQUENCE [LARGE SCALE GENOMIC DNA]</scope>
    <source>
        <strain evidence="1 2">SST1</strain>
    </source>
</reference>